<dbReference type="PANTHER" id="PTHR30349:SF82">
    <property type="entry name" value="INTEGRASE_RECOMBINASE YOEC-RELATED"/>
    <property type="match status" value="1"/>
</dbReference>
<proteinExistence type="predicted"/>
<dbReference type="GO" id="GO:0006310">
    <property type="term" value="P:DNA recombination"/>
    <property type="evidence" value="ECO:0007669"/>
    <property type="project" value="UniProtKB-KW"/>
</dbReference>
<protein>
    <submittedName>
        <fullName evidence="3">Phage integrase family protein</fullName>
    </submittedName>
</protein>
<dbReference type="Pfam" id="PF00589">
    <property type="entry name" value="Phage_integrase"/>
    <property type="match status" value="1"/>
</dbReference>
<keyword evidence="4" id="KW-1185">Reference proteome</keyword>
<sequence length="190" mass="21971">METVQPIRDLKQIEEMKKKLLAQSARDHLLFVLGINSGLRISDILRLRIRDVMDHGGRPRTFFRLIESRTMKEKTFPFGENVRNAINLYVEETGQWPDSDEYLFKSRMGSRPISRQRAHQILNQAARSVGIQDKIGTHTLRKTFGYHAYKSGVDITWLKSIFNHSAPSVTLRYIGVTEEETDDIVIDLNL</sequence>
<dbReference type="GO" id="GO:0003677">
    <property type="term" value="F:DNA binding"/>
    <property type="evidence" value="ECO:0007669"/>
    <property type="project" value="InterPro"/>
</dbReference>
<evidence type="ECO:0000313" key="4">
    <source>
        <dbReference type="Proteomes" id="UP000199387"/>
    </source>
</evidence>
<evidence type="ECO:0000313" key="3">
    <source>
        <dbReference type="EMBL" id="SDC18108.1"/>
    </source>
</evidence>
<dbReference type="RefSeq" id="WP_091566820.1">
    <property type="nucleotide sequence ID" value="NZ_FMZA01000004.1"/>
</dbReference>
<dbReference type="SUPFAM" id="SSF56349">
    <property type="entry name" value="DNA breaking-rejoining enzymes"/>
    <property type="match status" value="1"/>
</dbReference>
<dbReference type="InterPro" id="IPR011010">
    <property type="entry name" value="DNA_brk_join_enz"/>
</dbReference>
<organism evidence="3 4">
    <name type="scientific">Melghirimyces thermohalophilus</name>
    <dbReference type="NCBI Taxonomy" id="1236220"/>
    <lineage>
        <taxon>Bacteria</taxon>
        <taxon>Bacillati</taxon>
        <taxon>Bacillota</taxon>
        <taxon>Bacilli</taxon>
        <taxon>Bacillales</taxon>
        <taxon>Thermoactinomycetaceae</taxon>
        <taxon>Melghirimyces</taxon>
    </lineage>
</organism>
<dbReference type="Gene3D" id="1.10.443.10">
    <property type="entry name" value="Intergrase catalytic core"/>
    <property type="match status" value="1"/>
</dbReference>
<reference evidence="3 4" key="1">
    <citation type="submission" date="2016-10" db="EMBL/GenBank/DDBJ databases">
        <authorList>
            <person name="de Groot N.N."/>
        </authorList>
    </citation>
    <scope>NUCLEOTIDE SEQUENCE [LARGE SCALE GENOMIC DNA]</scope>
    <source>
        <strain evidence="3 4">DSM 45514</strain>
    </source>
</reference>
<evidence type="ECO:0000256" key="1">
    <source>
        <dbReference type="ARBA" id="ARBA00023172"/>
    </source>
</evidence>
<dbReference type="GO" id="GO:0015074">
    <property type="term" value="P:DNA integration"/>
    <property type="evidence" value="ECO:0007669"/>
    <property type="project" value="InterPro"/>
</dbReference>
<feature type="domain" description="Tyr recombinase" evidence="2">
    <location>
        <begin position="8"/>
        <end position="186"/>
    </location>
</feature>
<dbReference type="PROSITE" id="PS51898">
    <property type="entry name" value="TYR_RECOMBINASE"/>
    <property type="match status" value="1"/>
</dbReference>
<dbReference type="CDD" id="cd01192">
    <property type="entry name" value="INT_C_like_3"/>
    <property type="match status" value="1"/>
</dbReference>
<accession>A0A1G6JHH9</accession>
<dbReference type="InterPro" id="IPR002104">
    <property type="entry name" value="Integrase_catalytic"/>
</dbReference>
<dbReference type="InterPro" id="IPR013762">
    <property type="entry name" value="Integrase-like_cat_sf"/>
</dbReference>
<gene>
    <name evidence="3" type="ORF">SAMN04488112_10443</name>
</gene>
<dbReference type="Proteomes" id="UP000199387">
    <property type="component" value="Unassembled WGS sequence"/>
</dbReference>
<name>A0A1G6JHH9_9BACL</name>
<evidence type="ECO:0000259" key="2">
    <source>
        <dbReference type="PROSITE" id="PS51898"/>
    </source>
</evidence>
<dbReference type="EMBL" id="FMZA01000004">
    <property type="protein sequence ID" value="SDC18108.1"/>
    <property type="molecule type" value="Genomic_DNA"/>
</dbReference>
<dbReference type="OrthoDB" id="9788852at2"/>
<dbReference type="PANTHER" id="PTHR30349">
    <property type="entry name" value="PHAGE INTEGRASE-RELATED"/>
    <property type="match status" value="1"/>
</dbReference>
<dbReference type="AlphaFoldDB" id="A0A1G6JHH9"/>
<dbReference type="InterPro" id="IPR050090">
    <property type="entry name" value="Tyrosine_recombinase_XerCD"/>
</dbReference>
<dbReference type="STRING" id="1236220.SAMN04488112_10443"/>
<keyword evidence="1" id="KW-0233">DNA recombination</keyword>